<dbReference type="Pfam" id="PF10604">
    <property type="entry name" value="Polyketide_cyc2"/>
    <property type="match status" value="1"/>
</dbReference>
<dbReference type="AlphaFoldDB" id="A0AAU4JXJ6"/>
<evidence type="ECO:0000313" key="2">
    <source>
        <dbReference type="Proteomes" id="UP001432128"/>
    </source>
</evidence>
<evidence type="ECO:0000313" key="1">
    <source>
        <dbReference type="EMBL" id="WUM18480.1"/>
    </source>
</evidence>
<sequence length="144" mass="15458">MVEVSRTFTVAKDRAAVAAYLRDFTNATQWDPGSQDNVQTTPGPVAVGTVWHNTSKLVGVTTELDYTLVRDDPDHLRFEGVNKTATSSDDLALADAGNGGTQITYRANVSLNGAAKLGEPIMWLVFQKIAGETVRSMTSALEAL</sequence>
<organism evidence="1 2">
    <name type="scientific">Williamsia herbipolensis</name>
    <dbReference type="NCBI Taxonomy" id="1603258"/>
    <lineage>
        <taxon>Bacteria</taxon>
        <taxon>Bacillati</taxon>
        <taxon>Actinomycetota</taxon>
        <taxon>Actinomycetes</taxon>
        <taxon>Mycobacteriales</taxon>
        <taxon>Nocardiaceae</taxon>
        <taxon>Williamsia</taxon>
    </lineage>
</organism>
<dbReference type="CDD" id="cd08865">
    <property type="entry name" value="SRPBCC_10"/>
    <property type="match status" value="1"/>
</dbReference>
<reference evidence="1 2" key="1">
    <citation type="submission" date="2022-10" db="EMBL/GenBank/DDBJ databases">
        <title>The complete genomes of actinobacterial strains from the NBC collection.</title>
        <authorList>
            <person name="Joergensen T.S."/>
            <person name="Alvarez Arevalo M."/>
            <person name="Sterndorff E.B."/>
            <person name="Faurdal D."/>
            <person name="Vuksanovic O."/>
            <person name="Mourched A.-S."/>
            <person name="Charusanti P."/>
            <person name="Shaw S."/>
            <person name="Blin K."/>
            <person name="Weber T."/>
        </authorList>
    </citation>
    <scope>NUCLEOTIDE SEQUENCE [LARGE SCALE GENOMIC DNA]</scope>
    <source>
        <strain evidence="1 2">NBC_00319</strain>
    </source>
</reference>
<dbReference type="SUPFAM" id="SSF55961">
    <property type="entry name" value="Bet v1-like"/>
    <property type="match status" value="1"/>
</dbReference>
<dbReference type="InterPro" id="IPR023393">
    <property type="entry name" value="START-like_dom_sf"/>
</dbReference>
<dbReference type="EMBL" id="CP108021">
    <property type="protein sequence ID" value="WUM18480.1"/>
    <property type="molecule type" value="Genomic_DNA"/>
</dbReference>
<dbReference type="RefSeq" id="WP_055784369.1">
    <property type="nucleotide sequence ID" value="NZ_CP108021.1"/>
</dbReference>
<dbReference type="Proteomes" id="UP001432128">
    <property type="component" value="Chromosome"/>
</dbReference>
<dbReference type="KEGG" id="whr:OG579_12025"/>
<dbReference type="Gene3D" id="3.30.530.20">
    <property type="match status" value="1"/>
</dbReference>
<keyword evidence="2" id="KW-1185">Reference proteome</keyword>
<dbReference type="InterPro" id="IPR019587">
    <property type="entry name" value="Polyketide_cyclase/dehydratase"/>
</dbReference>
<proteinExistence type="predicted"/>
<protein>
    <submittedName>
        <fullName evidence="1">SRPBCC family protein</fullName>
    </submittedName>
</protein>
<gene>
    <name evidence="1" type="ORF">OG579_12025</name>
</gene>
<accession>A0AAU4JXJ6</accession>
<name>A0AAU4JXJ6_9NOCA</name>